<dbReference type="Proteomes" id="UP001139319">
    <property type="component" value="Unassembled WGS sequence"/>
</dbReference>
<name>A0A9X2HSE3_9GAMM</name>
<protein>
    <submittedName>
        <fullName evidence="3">Glycoside hydrolase</fullName>
    </submittedName>
</protein>
<dbReference type="GO" id="GO:0016787">
    <property type="term" value="F:hydrolase activity"/>
    <property type="evidence" value="ECO:0007669"/>
    <property type="project" value="UniProtKB-KW"/>
</dbReference>
<evidence type="ECO:0000313" key="3">
    <source>
        <dbReference type="EMBL" id="MCP8897693.1"/>
    </source>
</evidence>
<evidence type="ECO:0000313" key="4">
    <source>
        <dbReference type="Proteomes" id="UP001139319"/>
    </source>
</evidence>
<keyword evidence="4" id="KW-1185">Reference proteome</keyword>
<organism evidence="3 4">
    <name type="scientific">Gilvimarinus xylanilyticus</name>
    <dbReference type="NCBI Taxonomy" id="2944139"/>
    <lineage>
        <taxon>Bacteria</taxon>
        <taxon>Pseudomonadati</taxon>
        <taxon>Pseudomonadota</taxon>
        <taxon>Gammaproteobacteria</taxon>
        <taxon>Cellvibrionales</taxon>
        <taxon>Cellvibrionaceae</taxon>
        <taxon>Gilvimarinus</taxon>
    </lineage>
</organism>
<evidence type="ECO:0000259" key="2">
    <source>
        <dbReference type="Pfam" id="PF18559"/>
    </source>
</evidence>
<feature type="signal peptide" evidence="1">
    <location>
        <begin position="1"/>
        <end position="21"/>
    </location>
</feature>
<keyword evidence="1" id="KW-0732">Signal</keyword>
<dbReference type="RefSeq" id="WP_253965995.1">
    <property type="nucleotide sequence ID" value="NZ_JAMFTH010000001.1"/>
</dbReference>
<dbReference type="EMBL" id="JAMFTH010000001">
    <property type="protein sequence ID" value="MCP8897693.1"/>
    <property type="molecule type" value="Genomic_DNA"/>
</dbReference>
<accession>A0A9X2HSE3</accession>
<reference evidence="3" key="1">
    <citation type="submission" date="2022-05" db="EMBL/GenBank/DDBJ databases">
        <authorList>
            <person name="Sun H.-N."/>
        </authorList>
    </citation>
    <scope>NUCLEOTIDE SEQUENCE</scope>
    <source>
        <strain evidence="3">HB14</strain>
    </source>
</reference>
<feature type="domain" description="ExoP galactose-binding-like" evidence="2">
    <location>
        <begin position="39"/>
        <end position="193"/>
    </location>
</feature>
<feature type="chain" id="PRO_5040729554" evidence="1">
    <location>
        <begin position="22"/>
        <end position="207"/>
    </location>
</feature>
<dbReference type="Pfam" id="PF18559">
    <property type="entry name" value="Exop_C"/>
    <property type="match status" value="1"/>
</dbReference>
<reference evidence="3" key="2">
    <citation type="submission" date="2023-01" db="EMBL/GenBank/DDBJ databases">
        <title>Gilvimarinus xylanilyticus HB14 isolated from Caulerpa lentillifera aquaculture base in Hainan, China.</title>
        <authorList>
            <person name="Zhang Y.-J."/>
        </authorList>
    </citation>
    <scope>NUCLEOTIDE SEQUENCE</scope>
    <source>
        <strain evidence="3">HB14</strain>
    </source>
</reference>
<comment type="caution">
    <text evidence="3">The sequence shown here is derived from an EMBL/GenBank/DDBJ whole genome shotgun (WGS) entry which is preliminary data.</text>
</comment>
<evidence type="ECO:0000256" key="1">
    <source>
        <dbReference type="SAM" id="SignalP"/>
    </source>
</evidence>
<dbReference type="InterPro" id="IPR041443">
    <property type="entry name" value="Exop_C"/>
</dbReference>
<proteinExistence type="predicted"/>
<keyword evidence="3" id="KW-0378">Hydrolase</keyword>
<sequence length="207" mass="22248">MLRFFLTLVLTAYGAFCVAQDSPNPNFVYFTQGKTPGNWQWILSDPGNWWMPIDDSGGSSANGKITLSNAGDEDFPGAVKLKWKRSDDWGAATISGGQVDLAKFEQAAEIAIAMRVMSKVPSVVNVKMACGEGCEAEVNVAENLKQMPRGQWMALPLALDCFTANGLDLSKLNWPFAIGTSGQLELDIVEISLAPLAEGDEGCVPNA</sequence>
<dbReference type="AlphaFoldDB" id="A0A9X2HSE3"/>
<dbReference type="Gene3D" id="2.60.120.430">
    <property type="entry name" value="Galactose-binding lectin"/>
    <property type="match status" value="1"/>
</dbReference>
<gene>
    <name evidence="3" type="ORF">M6D89_00115</name>
</gene>